<evidence type="ECO:0000313" key="1">
    <source>
        <dbReference type="EMBL" id="RML29438.1"/>
    </source>
</evidence>
<dbReference type="EMBL" id="RBNL01004590">
    <property type="protein sequence ID" value="RML29438.1"/>
    <property type="molecule type" value="Genomic_DNA"/>
</dbReference>
<gene>
    <name evidence="1" type="ORF">APX70_200092</name>
</gene>
<name>A0A3M2USF6_PSEYM</name>
<dbReference type="Proteomes" id="UP000282378">
    <property type="component" value="Unassembled WGS sequence"/>
</dbReference>
<organism evidence="1 2">
    <name type="scientific">Pseudomonas syringae pv. maculicola</name>
    <dbReference type="NCBI Taxonomy" id="59511"/>
    <lineage>
        <taxon>Bacteria</taxon>
        <taxon>Pseudomonadati</taxon>
        <taxon>Pseudomonadota</taxon>
        <taxon>Gammaproteobacteria</taxon>
        <taxon>Pseudomonadales</taxon>
        <taxon>Pseudomonadaceae</taxon>
        <taxon>Pseudomonas</taxon>
    </lineage>
</organism>
<evidence type="ECO:0000313" key="2">
    <source>
        <dbReference type="Proteomes" id="UP000282378"/>
    </source>
</evidence>
<comment type="caution">
    <text evidence="1">The sequence shown here is derived from an EMBL/GenBank/DDBJ whole genome shotgun (WGS) entry which is preliminary data.</text>
</comment>
<reference evidence="1 2" key="1">
    <citation type="submission" date="2018-08" db="EMBL/GenBank/DDBJ databases">
        <title>Recombination of ecologically and evolutionarily significant loci maintains genetic cohesion in the Pseudomonas syringae species complex.</title>
        <authorList>
            <person name="Dillon M."/>
            <person name="Thakur S."/>
            <person name="Almeida R.N.D."/>
            <person name="Weir B.S."/>
            <person name="Guttman D.S."/>
        </authorList>
    </citation>
    <scope>NUCLEOTIDE SEQUENCE [LARGE SCALE GENOMIC DNA]</scope>
    <source>
        <strain evidence="1 2">88_10</strain>
    </source>
</reference>
<protein>
    <submittedName>
        <fullName evidence="1">Uncharacterized protein</fullName>
    </submittedName>
</protein>
<proteinExistence type="predicted"/>
<accession>A0A3M2USF6</accession>
<dbReference type="AlphaFoldDB" id="A0A3M2USF6"/>
<sequence>MPTCDGPRASSRTTSITGRFRPTISWRAPRITRR</sequence>